<dbReference type="InterPro" id="IPR056798">
    <property type="entry name" value="ADH_Fe_C"/>
</dbReference>
<dbReference type="PANTHER" id="PTHR43633">
    <property type="entry name" value="ALCOHOL DEHYDROGENASE YQHD"/>
    <property type="match status" value="1"/>
</dbReference>
<dbReference type="GO" id="GO:0046872">
    <property type="term" value="F:metal ion binding"/>
    <property type="evidence" value="ECO:0007669"/>
    <property type="project" value="InterPro"/>
</dbReference>
<dbReference type="STRING" id="5722.A2FV18"/>
<feature type="domain" description="Fe-containing alcohol dehydrogenase-like C-terminal" evidence="3">
    <location>
        <begin position="195"/>
        <end position="392"/>
    </location>
</feature>
<dbReference type="Gene3D" id="1.20.1090.10">
    <property type="entry name" value="Dehydroquinate synthase-like - alpha domain"/>
    <property type="match status" value="1"/>
</dbReference>
<dbReference type="GO" id="GO:1990362">
    <property type="term" value="F:butanol dehydrogenase (NAD+) activity"/>
    <property type="evidence" value="ECO:0007669"/>
    <property type="project" value="InterPro"/>
</dbReference>
<dbReference type="InParanoid" id="A2FV18"/>
<dbReference type="KEGG" id="tva:4748941"/>
<keyword evidence="1" id="KW-0560">Oxidoreductase</keyword>
<dbReference type="PANTHER" id="PTHR43633:SF1">
    <property type="entry name" value="ALCOHOL DEHYDROGENASE YQHD"/>
    <property type="match status" value="1"/>
</dbReference>
<name>A2FV18_TRIV3</name>
<evidence type="ECO:0000256" key="1">
    <source>
        <dbReference type="ARBA" id="ARBA00023002"/>
    </source>
</evidence>
<reference evidence="4" key="1">
    <citation type="submission" date="2006-10" db="EMBL/GenBank/DDBJ databases">
        <authorList>
            <person name="Amadeo P."/>
            <person name="Zhao Q."/>
            <person name="Wortman J."/>
            <person name="Fraser-Liggett C."/>
            <person name="Carlton J."/>
        </authorList>
    </citation>
    <scope>NUCLEOTIDE SEQUENCE</scope>
    <source>
        <strain evidence="4">G3</strain>
    </source>
</reference>
<dbReference type="Pfam" id="PF00465">
    <property type="entry name" value="Fe-ADH"/>
    <property type="match status" value="1"/>
</dbReference>
<dbReference type="VEuPathDB" id="TrichDB:TVAGG3_0698730"/>
<dbReference type="EMBL" id="DS114048">
    <property type="protein sequence ID" value="EAX91248.1"/>
    <property type="molecule type" value="Genomic_DNA"/>
</dbReference>
<dbReference type="SUPFAM" id="SSF56796">
    <property type="entry name" value="Dehydroquinate synthase-like"/>
    <property type="match status" value="1"/>
</dbReference>
<evidence type="ECO:0000313" key="5">
    <source>
        <dbReference type="Proteomes" id="UP000001542"/>
    </source>
</evidence>
<dbReference type="InterPro" id="IPR001670">
    <property type="entry name" value="ADH_Fe/GldA"/>
</dbReference>
<sequence>MSWQWLNTTRVIFGQNGVVEHMKDFVKPHTKVLVTFGGGSIDKNGARDNVTKALSELECEVRWEGGIPANPEFDRLVEIVKVAREYKPDLLLAVGGGSVVDGTKFISLAMNIEDGTDMWDMVKYWKHPSKSTPIGTVMTIPATDSEWNNGAVISRRSTKEKLPLINNLLYLSFSILDPKYTMTLPKRQLRNGLYDAMTHCIDLVITPHVLPMQDNFMYCVMKELVDISGDVMSDDKSTIEVRGRLVQACSFALNYVLQLGKVTCCGIHGIAHMLTAKWGIDHASTLSIITPFFLEEFIESRKYTMARAAEFVFGVRDGDDYTKAKEFIKHIREWIISIGQFTKVTDQPGVVLQAGDVDEVTNMVMDSFNGNNFGYKNTVTRENVHHILERAFNL</sequence>
<evidence type="ECO:0000313" key="4">
    <source>
        <dbReference type="EMBL" id="EAX91248.1"/>
    </source>
</evidence>
<organism evidence="4 5">
    <name type="scientific">Trichomonas vaginalis (strain ATCC PRA-98 / G3)</name>
    <dbReference type="NCBI Taxonomy" id="412133"/>
    <lineage>
        <taxon>Eukaryota</taxon>
        <taxon>Metamonada</taxon>
        <taxon>Parabasalia</taxon>
        <taxon>Trichomonadida</taxon>
        <taxon>Trichomonadidae</taxon>
        <taxon>Trichomonas</taxon>
    </lineage>
</organism>
<proteinExistence type="predicted"/>
<dbReference type="OMA" id="DFATHML"/>
<dbReference type="SMR" id="A2FV18"/>
<dbReference type="eggNOG" id="KOG3857">
    <property type="taxonomic scope" value="Eukaryota"/>
</dbReference>
<dbReference type="VEuPathDB" id="TrichDB:TVAG_162700"/>
<dbReference type="Proteomes" id="UP000001542">
    <property type="component" value="Unassembled WGS sequence"/>
</dbReference>
<evidence type="ECO:0000259" key="3">
    <source>
        <dbReference type="Pfam" id="PF25137"/>
    </source>
</evidence>
<reference evidence="4" key="2">
    <citation type="journal article" date="2007" name="Science">
        <title>Draft genome sequence of the sexually transmitted pathogen Trichomonas vaginalis.</title>
        <authorList>
            <person name="Carlton J.M."/>
            <person name="Hirt R.P."/>
            <person name="Silva J.C."/>
            <person name="Delcher A.L."/>
            <person name="Schatz M."/>
            <person name="Zhao Q."/>
            <person name="Wortman J.R."/>
            <person name="Bidwell S.L."/>
            <person name="Alsmark U.C.M."/>
            <person name="Besteiro S."/>
            <person name="Sicheritz-Ponten T."/>
            <person name="Noel C.J."/>
            <person name="Dacks J.B."/>
            <person name="Foster P.G."/>
            <person name="Simillion C."/>
            <person name="Van de Peer Y."/>
            <person name="Miranda-Saavedra D."/>
            <person name="Barton G.J."/>
            <person name="Westrop G.D."/>
            <person name="Mueller S."/>
            <person name="Dessi D."/>
            <person name="Fiori P.L."/>
            <person name="Ren Q."/>
            <person name="Paulsen I."/>
            <person name="Zhang H."/>
            <person name="Bastida-Corcuera F.D."/>
            <person name="Simoes-Barbosa A."/>
            <person name="Brown M.T."/>
            <person name="Hayes R.D."/>
            <person name="Mukherjee M."/>
            <person name="Okumura C.Y."/>
            <person name="Schneider R."/>
            <person name="Smith A.J."/>
            <person name="Vanacova S."/>
            <person name="Villalvazo M."/>
            <person name="Haas B.J."/>
            <person name="Pertea M."/>
            <person name="Feldblyum T.V."/>
            <person name="Utterback T.R."/>
            <person name="Shu C.L."/>
            <person name="Osoegawa K."/>
            <person name="de Jong P.J."/>
            <person name="Hrdy I."/>
            <person name="Horvathova L."/>
            <person name="Zubacova Z."/>
            <person name="Dolezal P."/>
            <person name="Malik S.B."/>
            <person name="Logsdon J.M. Jr."/>
            <person name="Henze K."/>
            <person name="Gupta A."/>
            <person name="Wang C.C."/>
            <person name="Dunne R.L."/>
            <person name="Upcroft J.A."/>
            <person name="Upcroft P."/>
            <person name="White O."/>
            <person name="Salzberg S.L."/>
            <person name="Tang P."/>
            <person name="Chiu C.-H."/>
            <person name="Lee Y.-S."/>
            <person name="Embley T.M."/>
            <person name="Coombs G.H."/>
            <person name="Mottram J.C."/>
            <person name="Tachezy J."/>
            <person name="Fraser-Liggett C.M."/>
            <person name="Johnson P.J."/>
        </authorList>
    </citation>
    <scope>NUCLEOTIDE SEQUENCE [LARGE SCALE GENOMIC DNA]</scope>
    <source>
        <strain evidence="4">G3</strain>
    </source>
</reference>
<gene>
    <name evidence="4" type="ORF">TVAG_162700</name>
</gene>
<evidence type="ECO:0000259" key="2">
    <source>
        <dbReference type="Pfam" id="PF00465"/>
    </source>
</evidence>
<dbReference type="InterPro" id="IPR044731">
    <property type="entry name" value="BDH-like"/>
</dbReference>
<dbReference type="AlphaFoldDB" id="A2FV18"/>
<keyword evidence="5" id="KW-1185">Reference proteome</keyword>
<dbReference type="CDD" id="cd08187">
    <property type="entry name" value="BDH"/>
    <property type="match status" value="1"/>
</dbReference>
<dbReference type="Gene3D" id="3.40.50.1970">
    <property type="match status" value="1"/>
</dbReference>
<dbReference type="FunFam" id="3.40.50.1970:FF:000003">
    <property type="entry name" value="Alcohol dehydrogenase, iron-containing"/>
    <property type="match status" value="1"/>
</dbReference>
<accession>A2FV18</accession>
<protein>
    <submittedName>
        <fullName evidence="4">Alcohol dehydrogenase, iron-containing family protein</fullName>
    </submittedName>
</protein>
<feature type="domain" description="Alcohol dehydrogenase iron-type/glycerol dehydrogenase GldA" evidence="2">
    <location>
        <begin position="9"/>
        <end position="178"/>
    </location>
</feature>
<dbReference type="Pfam" id="PF25137">
    <property type="entry name" value="ADH_Fe_C"/>
    <property type="match status" value="1"/>
</dbReference>